<reference evidence="2 3" key="1">
    <citation type="submission" date="2023-01" db="EMBL/GenBank/DDBJ databases">
        <title>Analysis of 21 Apiospora genomes using comparative genomics revels a genus with tremendous synthesis potential of carbohydrate active enzymes and secondary metabolites.</title>
        <authorList>
            <person name="Sorensen T."/>
        </authorList>
    </citation>
    <scope>NUCLEOTIDE SEQUENCE [LARGE SCALE GENOMIC DNA]</scope>
    <source>
        <strain evidence="2 3">CBS 83171</strain>
    </source>
</reference>
<protein>
    <submittedName>
        <fullName evidence="2">Uncharacterized protein</fullName>
    </submittedName>
</protein>
<evidence type="ECO:0000313" key="3">
    <source>
        <dbReference type="Proteomes" id="UP001446871"/>
    </source>
</evidence>
<feature type="compositionally biased region" description="Pro residues" evidence="1">
    <location>
        <begin position="452"/>
        <end position="464"/>
    </location>
</feature>
<feature type="region of interest" description="Disordered" evidence="1">
    <location>
        <begin position="217"/>
        <end position="301"/>
    </location>
</feature>
<feature type="compositionally biased region" description="Polar residues" evidence="1">
    <location>
        <begin position="430"/>
        <end position="447"/>
    </location>
</feature>
<feature type="compositionally biased region" description="Basic residues" evidence="1">
    <location>
        <begin position="376"/>
        <end position="399"/>
    </location>
</feature>
<comment type="caution">
    <text evidence="2">The sequence shown here is derived from an EMBL/GenBank/DDBJ whole genome shotgun (WGS) entry which is preliminary data.</text>
</comment>
<sequence length="664" mass="72266">MSPSSTRAVVGTSATSDEASAPEQVAQAAPVTTPAEAPKHASSPVRPQRARRSEPVYNLAKLSGTASHGKRRQKGDAVSDRKRKAVSGTAEETQQCASSSRVTQPGQPNDRGAMNVINSGPAAKKAKKAEAQKGNGNGKKQKGKEQGKGKEKGKEVVRMAGGGTRPGPAVVDTRSEEALRQQLANMEKPRRATYIGAPALSGSIDDLRRRQKTIIMPPVPQIPPTAANASATNPAPVVETSSRDRNESVMSSSSHNRAPQGAPRAPKKMPEANRHDTTTPSPPEKQRQKQQHYRHQSICPTFEGTHIRLDDDEPTQCVQVQDRGVTVERVPPLSAPPPSRPQFSSEAPPVQLPVQQTVERDENSHNRQDSPATLRHGQRNKRRRKLGRARCRGKRRNRRSDHNSTTIPPSPAAAPLFDPETTHENKRGQKGSSSWTPWNRQRSTVSYRGSAMPPPPPPPPPPPAMNKVTSKGRNSTASSRRDSVVPPPVPAGPPRERLSTPWEWCGENSVSPEQRKRSRGAADPVPGHNKRQKMGSTNRHGTADIVDLTSVPLPEPSPSTYSSTYAVASTAGTINMDEQQPAVEYTSSAPPRQQAEENAHANQAEEASTCKRRFMSVPPPLDTSSGRYRVAEVAHKAPNAVNELHLLRMEKRLMRLENQLHQKE</sequence>
<feature type="compositionally biased region" description="Basic and acidic residues" evidence="1">
    <location>
        <begin position="268"/>
        <end position="277"/>
    </location>
</feature>
<accession>A0ABR1UDT8</accession>
<evidence type="ECO:0000256" key="1">
    <source>
        <dbReference type="SAM" id="MobiDB-lite"/>
    </source>
</evidence>
<gene>
    <name evidence="2" type="ORF">PG996_011005</name>
</gene>
<feature type="compositionally biased region" description="Basic and acidic residues" evidence="1">
    <location>
        <begin position="358"/>
        <end position="368"/>
    </location>
</feature>
<feature type="compositionally biased region" description="Low complexity" evidence="1">
    <location>
        <begin position="558"/>
        <end position="571"/>
    </location>
</feature>
<proteinExistence type="predicted"/>
<dbReference type="Proteomes" id="UP001446871">
    <property type="component" value="Unassembled WGS sequence"/>
</dbReference>
<organism evidence="2 3">
    <name type="scientific">Apiospora saccharicola</name>
    <dbReference type="NCBI Taxonomy" id="335842"/>
    <lineage>
        <taxon>Eukaryota</taxon>
        <taxon>Fungi</taxon>
        <taxon>Dikarya</taxon>
        <taxon>Ascomycota</taxon>
        <taxon>Pezizomycotina</taxon>
        <taxon>Sordariomycetes</taxon>
        <taxon>Xylariomycetidae</taxon>
        <taxon>Amphisphaeriales</taxon>
        <taxon>Apiosporaceae</taxon>
        <taxon>Apiospora</taxon>
    </lineage>
</organism>
<feature type="compositionally biased region" description="Basic and acidic residues" evidence="1">
    <location>
        <begin position="143"/>
        <end position="157"/>
    </location>
</feature>
<evidence type="ECO:0000313" key="2">
    <source>
        <dbReference type="EMBL" id="KAK8057068.1"/>
    </source>
</evidence>
<feature type="region of interest" description="Disordered" evidence="1">
    <location>
        <begin position="328"/>
        <end position="622"/>
    </location>
</feature>
<keyword evidence="3" id="KW-1185">Reference proteome</keyword>
<name>A0ABR1UDT8_9PEZI</name>
<feature type="region of interest" description="Disordered" evidence="1">
    <location>
        <begin position="1"/>
        <end position="176"/>
    </location>
</feature>
<feature type="compositionally biased region" description="Low complexity" evidence="1">
    <location>
        <begin position="224"/>
        <end position="236"/>
    </location>
</feature>
<feature type="compositionally biased region" description="Polar residues" evidence="1">
    <location>
        <begin position="467"/>
        <end position="478"/>
    </location>
</feature>
<dbReference type="EMBL" id="JAQQWM010000007">
    <property type="protein sequence ID" value="KAK8057068.1"/>
    <property type="molecule type" value="Genomic_DNA"/>
</dbReference>
<feature type="compositionally biased region" description="Polar residues" evidence="1">
    <location>
        <begin position="1"/>
        <end position="18"/>
    </location>
</feature>
<feature type="compositionally biased region" description="Polar residues" evidence="1">
    <location>
        <begin position="90"/>
        <end position="107"/>
    </location>
</feature>
<feature type="compositionally biased region" description="Polar residues" evidence="1">
    <location>
        <begin position="248"/>
        <end position="257"/>
    </location>
</feature>